<organism evidence="4 5">
    <name type="scientific">Bison bison bison</name>
    <name type="common">North American plains bison</name>
    <dbReference type="NCBI Taxonomy" id="43346"/>
    <lineage>
        <taxon>Eukaryota</taxon>
        <taxon>Metazoa</taxon>
        <taxon>Chordata</taxon>
        <taxon>Craniata</taxon>
        <taxon>Vertebrata</taxon>
        <taxon>Euteleostomi</taxon>
        <taxon>Mammalia</taxon>
        <taxon>Eutheria</taxon>
        <taxon>Laurasiatheria</taxon>
        <taxon>Artiodactyla</taxon>
        <taxon>Ruminantia</taxon>
        <taxon>Pecora</taxon>
        <taxon>Bovidae</taxon>
        <taxon>Bovinae</taxon>
        <taxon>Bison</taxon>
    </lineage>
</organism>
<accession>A0A6P3HJE0</accession>
<dbReference type="OrthoDB" id="10020332at2759"/>
<dbReference type="Gene3D" id="2.120.10.30">
    <property type="entry name" value="TolB, C-terminal domain"/>
    <property type="match status" value="1"/>
</dbReference>
<dbReference type="PROSITE" id="PS51125">
    <property type="entry name" value="NHL"/>
    <property type="match status" value="1"/>
</dbReference>
<protein>
    <submittedName>
        <fullName evidence="5">NHL-repeat-containing protein 4</fullName>
    </submittedName>
</protein>
<evidence type="ECO:0000313" key="4">
    <source>
        <dbReference type="Proteomes" id="UP000515208"/>
    </source>
</evidence>
<name>A0A6P3HJE0_BISBB</name>
<dbReference type="KEGG" id="bbis:104989317"/>
<gene>
    <name evidence="5" type="primary">NHLRC4</name>
</gene>
<keyword evidence="4" id="KW-1185">Reference proteome</keyword>
<dbReference type="AlphaFoldDB" id="A0A6P3HJE0"/>
<reference evidence="5" key="1">
    <citation type="submission" date="2025-08" db="UniProtKB">
        <authorList>
            <consortium name="RefSeq"/>
        </authorList>
    </citation>
    <scope>IDENTIFICATION</scope>
    <source>
        <tissue evidence="5">Blood</tissue>
    </source>
</reference>
<evidence type="ECO:0000256" key="1">
    <source>
        <dbReference type="ARBA" id="ARBA00022737"/>
    </source>
</evidence>
<dbReference type="SUPFAM" id="SSF101898">
    <property type="entry name" value="NHL repeat"/>
    <property type="match status" value="1"/>
</dbReference>
<dbReference type="GO" id="GO:0005737">
    <property type="term" value="C:cytoplasm"/>
    <property type="evidence" value="ECO:0007669"/>
    <property type="project" value="TreeGrafter"/>
</dbReference>
<sequence length="324" mass="33069">MTGSRGVVGQSGCDSGPLPAPRPPAWTSWASPTSTSATAQGRCPALDLPGGPACCRWPRLLGQIPVPAAATGGPQGLHCSPDGLLFLTAGAAPCVHVLDLEGRSICHLPCYVPGVGAFVPEDVVVTAAGLVVVSDLVHGAVRALQHTTQAPQGRWVTVGSFSAPRGLAVDAFGRLLVTDYVPGAVHSFTLGPDLAPLAPASLLGLEGPCWVGLAPDGGLAVSEEFGDVQLFGSARQPLGSLGDLTGHPFGSPAGVCTDAAGGVIVADQRRRQVTLFRQAREPICLVSEGLRRPLGVACGPQGQLLVADAEDGDIKVYQSHLELD</sequence>
<dbReference type="Proteomes" id="UP000515208">
    <property type="component" value="Unplaced"/>
</dbReference>
<feature type="region of interest" description="Disordered" evidence="3">
    <location>
        <begin position="1"/>
        <end position="33"/>
    </location>
</feature>
<dbReference type="PANTHER" id="PTHR25464">
    <property type="entry name" value="TRIPARTITE MOTIF-CONTAINING PROTEIN 2-LIKE PROTEIN"/>
    <property type="match status" value="1"/>
</dbReference>
<feature type="repeat" description="NHL" evidence="2">
    <location>
        <begin position="290"/>
        <end position="320"/>
    </location>
</feature>
<evidence type="ECO:0000256" key="2">
    <source>
        <dbReference type="PROSITE-ProRule" id="PRU00504"/>
    </source>
</evidence>
<keyword evidence="1" id="KW-0677">Repeat</keyword>
<dbReference type="InterPro" id="IPR011042">
    <property type="entry name" value="6-blade_b-propeller_TolB-like"/>
</dbReference>
<evidence type="ECO:0000313" key="5">
    <source>
        <dbReference type="RefSeq" id="XP_010839254.1"/>
    </source>
</evidence>
<proteinExistence type="predicted"/>
<dbReference type="PANTHER" id="PTHR25464:SF3">
    <property type="entry name" value="E3 UBIQUITIN-PROTEIN LIGASE TRIM32"/>
    <property type="match status" value="1"/>
</dbReference>
<evidence type="ECO:0000256" key="3">
    <source>
        <dbReference type="SAM" id="MobiDB-lite"/>
    </source>
</evidence>
<dbReference type="InterPro" id="IPR001258">
    <property type="entry name" value="NHL_repeat"/>
</dbReference>
<dbReference type="CTD" id="283948"/>
<dbReference type="RefSeq" id="XP_010839254.1">
    <property type="nucleotide sequence ID" value="XM_010840952.1"/>
</dbReference>
<dbReference type="GeneID" id="104989317"/>